<protein>
    <recommendedName>
        <fullName evidence="5">Outer membrane protein</fullName>
    </recommendedName>
</protein>
<keyword evidence="4" id="KW-1185">Reference proteome</keyword>
<evidence type="ECO:0000256" key="1">
    <source>
        <dbReference type="SAM" id="MobiDB-lite"/>
    </source>
</evidence>
<name>D3UG49_HELM1</name>
<dbReference type="HOGENOM" id="CLU_054360_1_0_7"/>
<organism evidence="3 4">
    <name type="scientific">Helicobacter mustelae (strain ATCC 43772 / CCUG 25715 / CIP 103759 / LMG 18044 / NCTC 12198 / R85-136P)</name>
    <name type="common">Campylobacter mustelae</name>
    <dbReference type="NCBI Taxonomy" id="679897"/>
    <lineage>
        <taxon>Bacteria</taxon>
        <taxon>Pseudomonadati</taxon>
        <taxon>Campylobacterota</taxon>
        <taxon>Epsilonproteobacteria</taxon>
        <taxon>Campylobacterales</taxon>
        <taxon>Helicobacteraceae</taxon>
        <taxon>Helicobacter</taxon>
    </lineage>
</organism>
<dbReference type="STRING" id="679897.HMU02080"/>
<evidence type="ECO:0000313" key="4">
    <source>
        <dbReference type="Proteomes" id="UP000001522"/>
    </source>
</evidence>
<dbReference type="KEGG" id="hms:HMU02080"/>
<dbReference type="RefSeq" id="WP_013022565.1">
    <property type="nucleotide sequence ID" value="NC_013949.1"/>
</dbReference>
<reference evidence="3 4" key="1">
    <citation type="journal article" date="2010" name="BMC Genomics">
        <title>Comparative genomics and proteomics of Helicobacter mustelae, an ulcerogenic and carcinogenic gastric pathogen.</title>
        <authorList>
            <person name="O'Toole P.W."/>
            <person name="Snelling W.J."/>
            <person name="Canchaya C."/>
            <person name="Forde B.M."/>
            <person name="Hardie K.R."/>
            <person name="Josenhans C."/>
            <person name="Graham R.L.J."/>
            <person name="McMullan G."/>
            <person name="Parkhill J."/>
            <person name="Belda E."/>
            <person name="Bentley S.D."/>
        </authorList>
    </citation>
    <scope>NUCLEOTIDE SEQUENCE [LARGE SCALE GENOMIC DNA]</scope>
    <source>
        <strain evidence="4">ATCC 43772 / LMG 18044 / NCTC 12198 / 12198</strain>
    </source>
</reference>
<feature type="compositionally biased region" description="Polar residues" evidence="1">
    <location>
        <begin position="62"/>
        <end position="73"/>
    </location>
</feature>
<dbReference type="AlphaFoldDB" id="D3UG49"/>
<evidence type="ECO:0000313" key="3">
    <source>
        <dbReference type="EMBL" id="CBG39470.1"/>
    </source>
</evidence>
<feature type="chain" id="PRO_5003051165" description="Outer membrane protein" evidence="2">
    <location>
        <begin position="27"/>
        <end position="418"/>
    </location>
</feature>
<sequence length="418" mass="48713">MHNKKSPFKKQIFLFFALCFFGNAKQLPLAPEILASPATSKEAAESLNKNAQKDAGAKEEISTSISQGSTTPSILRKDPKRPYRLLYGMNFDFFLDNTEESQAYWPTRTLFAGSIKPEIGIEFYNQKLLFGGYFIQNMGEKFPSKGGITFSYSFEHNAWKGYFGIFPKKYWIGKYSKLFYRKDFLFFNPMSSGILFQYDPKDQNLQAELLFDWYGGNLAKRLDEFLVQGYLNKNFFDKVFYLGGSFLLNHFKNDEFLSLDGSHGDTYLLDRLYYEAYVGINLESYTKVLDALNLKLSALGSIERKRRLSRGNDPFSNLWGSQVQLITQYKGFGVDNRFYAGKSQMLYFSQYGENFYSGLPFYRSPLYDRLELYYEYKNDYFTGRFSFITHFTQKTTGWQQMLTISLNTHKLFDKLFGK</sequence>
<feature type="region of interest" description="Disordered" evidence="1">
    <location>
        <begin position="45"/>
        <end position="76"/>
    </location>
</feature>
<keyword evidence="2" id="KW-0732">Signal</keyword>
<proteinExistence type="predicted"/>
<evidence type="ECO:0008006" key="5">
    <source>
        <dbReference type="Google" id="ProtNLM"/>
    </source>
</evidence>
<dbReference type="Proteomes" id="UP000001522">
    <property type="component" value="Chromosome"/>
</dbReference>
<dbReference type="eggNOG" id="ENOG502ZHCT">
    <property type="taxonomic scope" value="Bacteria"/>
</dbReference>
<dbReference type="EMBL" id="FN555004">
    <property type="protein sequence ID" value="CBG39470.1"/>
    <property type="molecule type" value="Genomic_DNA"/>
</dbReference>
<accession>D3UG49</accession>
<feature type="signal peptide" evidence="2">
    <location>
        <begin position="1"/>
        <end position="26"/>
    </location>
</feature>
<feature type="compositionally biased region" description="Basic and acidic residues" evidence="1">
    <location>
        <begin position="51"/>
        <end position="61"/>
    </location>
</feature>
<gene>
    <name evidence="3" type="ordered locus">HMU02080</name>
</gene>
<evidence type="ECO:0000256" key="2">
    <source>
        <dbReference type="SAM" id="SignalP"/>
    </source>
</evidence>